<keyword evidence="2" id="KW-1185">Reference proteome</keyword>
<protein>
    <submittedName>
        <fullName evidence="1">Uncharacterized protein</fullName>
    </submittedName>
</protein>
<sequence>MLDRLLSPPVVRRRTAAVAVLLGTWAVTCVGPAALAGDTAVGTGSVGDCGTLSFSGSAFGYLDNGTLSAGFCVSGTRSLRRINVAYDKAKGAPTAVRLGYQRTDSSGVGIRKPVYGSTVTARAGGTTLRSFSLPVSPGCYHGVMLNTATRFQYVTKVWGDC</sequence>
<comment type="caution">
    <text evidence="1">The sequence shown here is derived from an EMBL/GenBank/DDBJ whole genome shotgun (WGS) entry which is preliminary data.</text>
</comment>
<dbReference type="RefSeq" id="WP_184715573.1">
    <property type="nucleotide sequence ID" value="NZ_JACHJP010000003.1"/>
</dbReference>
<name>A0A7W7VNA2_9ACTN</name>
<organism evidence="1 2">
    <name type="scientific">Streptosporangium saharense</name>
    <dbReference type="NCBI Taxonomy" id="1706840"/>
    <lineage>
        <taxon>Bacteria</taxon>
        <taxon>Bacillati</taxon>
        <taxon>Actinomycetota</taxon>
        <taxon>Actinomycetes</taxon>
        <taxon>Streptosporangiales</taxon>
        <taxon>Streptosporangiaceae</taxon>
        <taxon>Streptosporangium</taxon>
    </lineage>
</organism>
<evidence type="ECO:0000313" key="2">
    <source>
        <dbReference type="Proteomes" id="UP000552644"/>
    </source>
</evidence>
<dbReference type="AlphaFoldDB" id="A0A7W7VNA2"/>
<reference evidence="1 2" key="1">
    <citation type="submission" date="2020-08" db="EMBL/GenBank/DDBJ databases">
        <title>Genomic Encyclopedia of Type Strains, Phase III (KMG-III): the genomes of soil and plant-associated and newly described type strains.</title>
        <authorList>
            <person name="Whitman W."/>
        </authorList>
    </citation>
    <scope>NUCLEOTIDE SEQUENCE [LARGE SCALE GENOMIC DNA]</scope>
    <source>
        <strain evidence="1 2">CECT 8840</strain>
    </source>
</reference>
<evidence type="ECO:0000313" key="1">
    <source>
        <dbReference type="EMBL" id="MBB4916289.1"/>
    </source>
</evidence>
<dbReference type="EMBL" id="JACHJP010000003">
    <property type="protein sequence ID" value="MBB4916289.1"/>
    <property type="molecule type" value="Genomic_DNA"/>
</dbReference>
<dbReference type="Proteomes" id="UP000552644">
    <property type="component" value="Unassembled WGS sequence"/>
</dbReference>
<proteinExistence type="predicted"/>
<gene>
    <name evidence="1" type="ORF">FHS44_003377</name>
</gene>
<accession>A0A7W7VNA2</accession>